<evidence type="ECO:0008006" key="5">
    <source>
        <dbReference type="Google" id="ProtNLM"/>
    </source>
</evidence>
<reference evidence="3 4" key="1">
    <citation type="journal article" date="2021" name="BMC Biol.">
        <title>Horizontally acquired antibacterial genes associated with adaptive radiation of ladybird beetles.</title>
        <authorList>
            <person name="Li H.S."/>
            <person name="Tang X.F."/>
            <person name="Huang Y.H."/>
            <person name="Xu Z.Y."/>
            <person name="Chen M.L."/>
            <person name="Du X.Y."/>
            <person name="Qiu B.Y."/>
            <person name="Chen P.T."/>
            <person name="Zhang W."/>
            <person name="Slipinski A."/>
            <person name="Escalona H.E."/>
            <person name="Waterhouse R.M."/>
            <person name="Zwick A."/>
            <person name="Pang H."/>
        </authorList>
    </citation>
    <scope>NUCLEOTIDE SEQUENCE [LARGE SCALE GENOMIC DNA]</scope>
    <source>
        <strain evidence="3">SYSU2018</strain>
    </source>
</reference>
<dbReference type="Proteomes" id="UP001516400">
    <property type="component" value="Unassembled WGS sequence"/>
</dbReference>
<feature type="signal peptide" evidence="2">
    <location>
        <begin position="1"/>
        <end position="20"/>
    </location>
</feature>
<dbReference type="AlphaFoldDB" id="A0ABD2MHP4"/>
<gene>
    <name evidence="3" type="ORF">HHI36_010043</name>
</gene>
<evidence type="ECO:0000313" key="4">
    <source>
        <dbReference type="Proteomes" id="UP001516400"/>
    </source>
</evidence>
<keyword evidence="1" id="KW-0175">Coiled coil</keyword>
<protein>
    <recommendedName>
        <fullName evidence="5">Venom protein</fullName>
    </recommendedName>
</protein>
<accession>A0ABD2MHP4</accession>
<proteinExistence type="predicted"/>
<feature type="coiled-coil region" evidence="1">
    <location>
        <begin position="63"/>
        <end position="98"/>
    </location>
</feature>
<comment type="caution">
    <text evidence="3">The sequence shown here is derived from an EMBL/GenBank/DDBJ whole genome shotgun (WGS) entry which is preliminary data.</text>
</comment>
<name>A0ABD2MHP4_9CUCU</name>
<sequence length="240" mass="26321">MSRSIFLLFISLALIKISASSELALQTELGLDSRPGIILDATKEIIALKANITLIWLQELAEINELKDDARSAERVASDSIKEQLRNLTAEVKNATKAAIDAGTNITSCVKEEAKEKSSTVQLWKLLRCGNSSPFNILKLKLTELATLKLESCNIIPTCILLHPLSNNKLNECIQNGINNTVNAVNSLQQKIDREAGEAYDRANDCIQDNLGNLDLAIETVSDNFNKCVEGRINATIISQ</sequence>
<feature type="chain" id="PRO_5044795566" description="Venom protein" evidence="2">
    <location>
        <begin position="21"/>
        <end position="240"/>
    </location>
</feature>
<keyword evidence="4" id="KW-1185">Reference proteome</keyword>
<evidence type="ECO:0000256" key="1">
    <source>
        <dbReference type="SAM" id="Coils"/>
    </source>
</evidence>
<evidence type="ECO:0000256" key="2">
    <source>
        <dbReference type="SAM" id="SignalP"/>
    </source>
</evidence>
<evidence type="ECO:0000313" key="3">
    <source>
        <dbReference type="EMBL" id="KAL3265847.1"/>
    </source>
</evidence>
<organism evidence="3 4">
    <name type="scientific">Cryptolaemus montrouzieri</name>
    <dbReference type="NCBI Taxonomy" id="559131"/>
    <lineage>
        <taxon>Eukaryota</taxon>
        <taxon>Metazoa</taxon>
        <taxon>Ecdysozoa</taxon>
        <taxon>Arthropoda</taxon>
        <taxon>Hexapoda</taxon>
        <taxon>Insecta</taxon>
        <taxon>Pterygota</taxon>
        <taxon>Neoptera</taxon>
        <taxon>Endopterygota</taxon>
        <taxon>Coleoptera</taxon>
        <taxon>Polyphaga</taxon>
        <taxon>Cucujiformia</taxon>
        <taxon>Coccinelloidea</taxon>
        <taxon>Coccinellidae</taxon>
        <taxon>Scymninae</taxon>
        <taxon>Scymnini</taxon>
        <taxon>Cryptolaemus</taxon>
    </lineage>
</organism>
<keyword evidence="2" id="KW-0732">Signal</keyword>
<dbReference type="EMBL" id="JABFTP020000001">
    <property type="protein sequence ID" value="KAL3265847.1"/>
    <property type="molecule type" value="Genomic_DNA"/>
</dbReference>